<dbReference type="PATRIC" id="fig|1365253.3.peg.4363"/>
<dbReference type="InterPro" id="IPR006522">
    <property type="entry name" value="Phage_virion_morphogenesis"/>
</dbReference>
<accession>A0A166Z6P0</accession>
<name>A0A166Z6P0_9GAMM</name>
<dbReference type="RefSeq" id="WP_063378706.1">
    <property type="nucleotide sequence ID" value="NZ_AUXT01000199.1"/>
</dbReference>
<dbReference type="Pfam" id="PF05069">
    <property type="entry name" value="Phage_tail_S"/>
    <property type="match status" value="1"/>
</dbReference>
<dbReference type="OrthoDB" id="6402405at2"/>
<evidence type="ECO:0000313" key="2">
    <source>
        <dbReference type="EMBL" id="KZN43994.1"/>
    </source>
</evidence>
<dbReference type="Proteomes" id="UP000076587">
    <property type="component" value="Unassembled WGS sequence"/>
</dbReference>
<dbReference type="EMBL" id="AUXT01000199">
    <property type="protein sequence ID" value="KZN43994.1"/>
    <property type="molecule type" value="Genomic_DNA"/>
</dbReference>
<dbReference type="AlphaFoldDB" id="A0A166Z6P0"/>
<proteinExistence type="predicted"/>
<protein>
    <submittedName>
        <fullName evidence="2">Tail protein</fullName>
    </submittedName>
</protein>
<sequence length="152" mass="17768">MATNSLTQVNELFDGLIERLSPKKRKHLARDISRKLRASQAKRIKENKAPDGSEFEPRKPRPSWHTKKGSIKKKLMFQKLIRTKYLKPKYNENTASTGFTGLMAYIARQHQYGLRGNVNDHVQVQYTKRELMGFTDEDQKLIQDTIIMYITK</sequence>
<evidence type="ECO:0000313" key="3">
    <source>
        <dbReference type="Proteomes" id="UP000076587"/>
    </source>
</evidence>
<organism evidence="2 3">
    <name type="scientific">Pseudoalteromonas luteoviolacea NCIMB 1942</name>
    <dbReference type="NCBI Taxonomy" id="1365253"/>
    <lineage>
        <taxon>Bacteria</taxon>
        <taxon>Pseudomonadati</taxon>
        <taxon>Pseudomonadota</taxon>
        <taxon>Gammaproteobacteria</taxon>
        <taxon>Alteromonadales</taxon>
        <taxon>Pseudoalteromonadaceae</taxon>
        <taxon>Pseudoalteromonas</taxon>
    </lineage>
</organism>
<comment type="caution">
    <text evidence="2">The sequence shown here is derived from an EMBL/GenBank/DDBJ whole genome shotgun (WGS) entry which is preliminary data.</text>
</comment>
<dbReference type="NCBIfam" id="TIGR01635">
    <property type="entry name" value="tail_comp_S"/>
    <property type="match status" value="1"/>
</dbReference>
<reference evidence="2 3" key="1">
    <citation type="submission" date="2013-07" db="EMBL/GenBank/DDBJ databases">
        <title>Comparative Genomic and Metabolomic Analysis of Twelve Strains of Pseudoalteromonas luteoviolacea.</title>
        <authorList>
            <person name="Vynne N.G."/>
            <person name="Mansson M."/>
            <person name="Gram L."/>
        </authorList>
    </citation>
    <scope>NUCLEOTIDE SEQUENCE [LARGE SCALE GENOMIC DNA]</scope>
    <source>
        <strain evidence="2 3">NCIMB 1942</strain>
    </source>
</reference>
<feature type="region of interest" description="Disordered" evidence="1">
    <location>
        <begin position="27"/>
        <end position="71"/>
    </location>
</feature>
<gene>
    <name evidence="2" type="ORF">N482_18045</name>
</gene>
<feature type="compositionally biased region" description="Basic residues" evidence="1">
    <location>
        <begin position="60"/>
        <end position="71"/>
    </location>
</feature>
<feature type="compositionally biased region" description="Basic and acidic residues" evidence="1">
    <location>
        <begin position="43"/>
        <end position="59"/>
    </location>
</feature>
<evidence type="ECO:0000256" key="1">
    <source>
        <dbReference type="SAM" id="MobiDB-lite"/>
    </source>
</evidence>